<keyword evidence="1" id="KW-0812">Transmembrane</keyword>
<keyword evidence="3" id="KW-1185">Reference proteome</keyword>
<accession>A0AAU0MZ83</accession>
<proteinExistence type="predicted"/>
<sequence>MSAPEICRWIIGGSWIYHGLMPKIIQIAPLEQAMTKKIGFGEDVSYLITKAAGVGEILFGIAFIIFYRSILMNMASMVALSALLIFVAFSSPQLLMEAFNPVTTNIPLIALSAIIIMELRSAEPHNKALQADSLLYALFSRSLSLPFSRKTRTK</sequence>
<feature type="transmembrane region" description="Helical" evidence="1">
    <location>
        <begin position="74"/>
        <end position="92"/>
    </location>
</feature>
<dbReference type="EMBL" id="CP137555">
    <property type="protein sequence ID" value="WOX05061.1"/>
    <property type="molecule type" value="Genomic_DNA"/>
</dbReference>
<evidence type="ECO:0000313" key="2">
    <source>
        <dbReference type="EMBL" id="WOX05061.1"/>
    </source>
</evidence>
<dbReference type="KEGG" id="mpaf:R5R33_15130"/>
<keyword evidence="1" id="KW-0472">Membrane</keyword>
<keyword evidence="1" id="KW-1133">Transmembrane helix</keyword>
<feature type="transmembrane region" description="Helical" evidence="1">
    <location>
        <begin position="44"/>
        <end position="67"/>
    </location>
</feature>
<evidence type="ECO:0000256" key="1">
    <source>
        <dbReference type="SAM" id="Phobius"/>
    </source>
</evidence>
<reference evidence="2 3" key="1">
    <citation type="submission" date="2023-10" db="EMBL/GenBank/DDBJ databases">
        <title>Description of Microbulbifer bruguierae sp. nov., isolated from the sediments of mangrove plant Bruguiera sexangula and comparative genomic analyses of the genus Microbulbifer.</title>
        <authorList>
            <person name="Long M."/>
        </authorList>
    </citation>
    <scope>NUCLEOTIDE SEQUENCE [LARGE SCALE GENOMIC DNA]</scope>
    <source>
        <strain evidence="2 3">SPO729</strain>
    </source>
</reference>
<dbReference type="AlphaFoldDB" id="A0AAU0MZ83"/>
<name>A0AAU0MZ83_9GAMM</name>
<organism evidence="2 3">
    <name type="scientific">Microbulbifer pacificus</name>
    <dbReference type="NCBI Taxonomy" id="407164"/>
    <lineage>
        <taxon>Bacteria</taxon>
        <taxon>Pseudomonadati</taxon>
        <taxon>Pseudomonadota</taxon>
        <taxon>Gammaproteobacteria</taxon>
        <taxon>Cellvibrionales</taxon>
        <taxon>Microbulbiferaceae</taxon>
        <taxon>Microbulbifer</taxon>
    </lineage>
</organism>
<evidence type="ECO:0000313" key="3">
    <source>
        <dbReference type="Proteomes" id="UP001302477"/>
    </source>
</evidence>
<dbReference type="Proteomes" id="UP001302477">
    <property type="component" value="Chromosome"/>
</dbReference>
<dbReference type="RefSeq" id="WP_318953535.1">
    <property type="nucleotide sequence ID" value="NZ_CP137555.1"/>
</dbReference>
<dbReference type="Pfam" id="PF13781">
    <property type="entry name" value="DoxX_3"/>
    <property type="match status" value="1"/>
</dbReference>
<dbReference type="InterPro" id="IPR025695">
    <property type="entry name" value="DoxX-like"/>
</dbReference>
<gene>
    <name evidence="2" type="ORF">R5R33_15130</name>
</gene>
<protein>
    <submittedName>
        <fullName evidence="2">DoxX-like family protein</fullName>
    </submittedName>
</protein>